<proteinExistence type="predicted"/>
<sequence>MNKKNLKPMITEDELTEAAKAAYESHKKILYLSLEDAFDIEFPAELEPLAEIMYCTGYADAIANASVEINIDIRNNEKAVNQDDEGFRRIG</sequence>
<organism evidence="1">
    <name type="scientific">Siphoviridae sp. ctlzn3</name>
    <dbReference type="NCBI Taxonomy" id="2826450"/>
    <lineage>
        <taxon>Viruses</taxon>
        <taxon>Duplodnaviria</taxon>
        <taxon>Heunggongvirae</taxon>
        <taxon>Uroviricota</taxon>
        <taxon>Caudoviricetes</taxon>
    </lineage>
</organism>
<dbReference type="EMBL" id="BK015076">
    <property type="protein sequence ID" value="DAD90047.1"/>
    <property type="molecule type" value="Genomic_DNA"/>
</dbReference>
<protein>
    <submittedName>
        <fullName evidence="1">Uncharacterized protein</fullName>
    </submittedName>
</protein>
<evidence type="ECO:0000313" key="1">
    <source>
        <dbReference type="EMBL" id="DAD90047.1"/>
    </source>
</evidence>
<accession>A0A8S5N6S7</accession>
<reference evidence="1" key="1">
    <citation type="journal article" date="2021" name="Proc. Natl. Acad. Sci. U.S.A.">
        <title>A Catalog of Tens of Thousands of Viruses from Human Metagenomes Reveals Hidden Associations with Chronic Diseases.</title>
        <authorList>
            <person name="Tisza M.J."/>
            <person name="Buck C.B."/>
        </authorList>
    </citation>
    <scope>NUCLEOTIDE SEQUENCE</scope>
    <source>
        <strain evidence="1">Ctlzn3</strain>
    </source>
</reference>
<name>A0A8S5N6S7_9CAUD</name>